<keyword evidence="4" id="KW-0804">Transcription</keyword>
<feature type="compositionally biased region" description="Low complexity" evidence="6">
    <location>
        <begin position="284"/>
        <end position="295"/>
    </location>
</feature>
<evidence type="ECO:0000256" key="2">
    <source>
        <dbReference type="ARBA" id="ARBA00010239"/>
    </source>
</evidence>
<evidence type="ECO:0000256" key="4">
    <source>
        <dbReference type="ARBA" id="ARBA00023163"/>
    </source>
</evidence>
<evidence type="ECO:0000256" key="6">
    <source>
        <dbReference type="SAM" id="MobiDB-lite"/>
    </source>
</evidence>
<dbReference type="Proteomes" id="UP000800093">
    <property type="component" value="Unassembled WGS sequence"/>
</dbReference>
<dbReference type="PANTHER" id="PTHR10019">
    <property type="entry name" value="SNF5"/>
    <property type="match status" value="1"/>
</dbReference>
<proteinExistence type="inferred from homology"/>
<evidence type="ECO:0000313" key="8">
    <source>
        <dbReference type="Proteomes" id="UP000800093"/>
    </source>
</evidence>
<accession>A0A9P4KFZ3</accession>
<gene>
    <name evidence="7" type="ORF">CC78DRAFT_541953</name>
</gene>
<feature type="region of interest" description="Disordered" evidence="6">
    <location>
        <begin position="456"/>
        <end position="513"/>
    </location>
</feature>
<keyword evidence="5" id="KW-0539">Nucleus</keyword>
<dbReference type="SUPFAM" id="SSF57716">
    <property type="entry name" value="Glucocorticoid receptor-like (DNA-binding domain)"/>
    <property type="match status" value="1"/>
</dbReference>
<reference evidence="8" key="1">
    <citation type="journal article" date="2020" name="Stud. Mycol.">
        <title>101 Dothideomycetes genomes: A test case for predicting lifestyles and emergence of pathogens.</title>
        <authorList>
            <person name="Haridas S."/>
            <person name="Albert R."/>
            <person name="Binder M."/>
            <person name="Bloem J."/>
            <person name="LaButti K."/>
            <person name="Salamov A."/>
            <person name="Andreopoulos B."/>
            <person name="Baker S."/>
            <person name="Barry K."/>
            <person name="Bills G."/>
            <person name="Bluhm B."/>
            <person name="Cannon C."/>
            <person name="Castanera R."/>
            <person name="Culley D."/>
            <person name="Daum C."/>
            <person name="Ezra D."/>
            <person name="Gonzalez J."/>
            <person name="Henrissat B."/>
            <person name="Kuo A."/>
            <person name="Liang C."/>
            <person name="Lipzen A."/>
            <person name="Lutzoni F."/>
            <person name="Magnuson J."/>
            <person name="Mondo S."/>
            <person name="Nolan M."/>
            <person name="Ohm R."/>
            <person name="Pangilinan J."/>
            <person name="Park H.-J."/>
            <person name="Ramirez L."/>
            <person name="Alfaro M."/>
            <person name="Sun H."/>
            <person name="Tritt A."/>
            <person name="Yoshinaga Y."/>
            <person name="Zwiers L.-H."/>
            <person name="Turgeon B."/>
            <person name="Goodwin S."/>
            <person name="Spatafora J."/>
            <person name="Crous P."/>
            <person name="Grigoriev I."/>
        </authorList>
    </citation>
    <scope>NUCLEOTIDE SEQUENCE [LARGE SCALE GENOMIC DNA]</scope>
    <source>
        <strain evidence="8">CBS 304.66</strain>
    </source>
</reference>
<keyword evidence="8" id="KW-1185">Reference proteome</keyword>
<evidence type="ECO:0000256" key="1">
    <source>
        <dbReference type="ARBA" id="ARBA00004123"/>
    </source>
</evidence>
<dbReference type="GO" id="GO:0006338">
    <property type="term" value="P:chromatin remodeling"/>
    <property type="evidence" value="ECO:0007669"/>
    <property type="project" value="InterPro"/>
</dbReference>
<dbReference type="AlphaFoldDB" id="A0A9P4KFZ3"/>
<dbReference type="GO" id="GO:0006355">
    <property type="term" value="P:regulation of DNA-templated transcription"/>
    <property type="evidence" value="ECO:0007669"/>
    <property type="project" value="InterPro"/>
</dbReference>
<dbReference type="Pfam" id="PF04855">
    <property type="entry name" value="SNF5"/>
    <property type="match status" value="1"/>
</dbReference>
<comment type="similarity">
    <text evidence="2">Belongs to the SNF5 family.</text>
</comment>
<dbReference type="Gene3D" id="3.30.50.10">
    <property type="entry name" value="Erythroid Transcription Factor GATA-1, subunit A"/>
    <property type="match status" value="1"/>
</dbReference>
<dbReference type="GO" id="GO:0008270">
    <property type="term" value="F:zinc ion binding"/>
    <property type="evidence" value="ECO:0007669"/>
    <property type="project" value="InterPro"/>
</dbReference>
<protein>
    <submittedName>
        <fullName evidence="7">SNF5-domain-containing protein</fullName>
    </submittedName>
</protein>
<evidence type="ECO:0000256" key="3">
    <source>
        <dbReference type="ARBA" id="ARBA00023015"/>
    </source>
</evidence>
<dbReference type="InterPro" id="IPR006939">
    <property type="entry name" value="SNF5"/>
</dbReference>
<dbReference type="GO" id="GO:0000228">
    <property type="term" value="C:nuclear chromosome"/>
    <property type="evidence" value="ECO:0007669"/>
    <property type="project" value="InterPro"/>
</dbReference>
<feature type="compositionally biased region" description="Acidic residues" evidence="6">
    <location>
        <begin position="59"/>
        <end position="69"/>
    </location>
</feature>
<feature type="compositionally biased region" description="Polar residues" evidence="6">
    <location>
        <begin position="456"/>
        <end position="476"/>
    </location>
</feature>
<keyword evidence="3" id="KW-0805">Transcription regulation</keyword>
<comment type="caution">
    <text evidence="7">The sequence shown here is derived from an EMBL/GenBank/DDBJ whole genome shotgun (WGS) entry which is preliminary data.</text>
</comment>
<dbReference type="EMBL" id="ML986594">
    <property type="protein sequence ID" value="KAF2266988.1"/>
    <property type="molecule type" value="Genomic_DNA"/>
</dbReference>
<dbReference type="InterPro" id="IPR013088">
    <property type="entry name" value="Znf_NHR/GATA"/>
</dbReference>
<feature type="compositionally biased region" description="Polar residues" evidence="6">
    <location>
        <begin position="262"/>
        <end position="283"/>
    </location>
</feature>
<evidence type="ECO:0000313" key="7">
    <source>
        <dbReference type="EMBL" id="KAF2266988.1"/>
    </source>
</evidence>
<evidence type="ECO:0000256" key="5">
    <source>
        <dbReference type="ARBA" id="ARBA00023242"/>
    </source>
</evidence>
<dbReference type="OrthoDB" id="10258327at2759"/>
<feature type="region of interest" description="Disordered" evidence="6">
    <location>
        <begin position="249"/>
        <end position="295"/>
    </location>
</feature>
<organism evidence="7 8">
    <name type="scientific">Lojkania enalia</name>
    <dbReference type="NCBI Taxonomy" id="147567"/>
    <lineage>
        <taxon>Eukaryota</taxon>
        <taxon>Fungi</taxon>
        <taxon>Dikarya</taxon>
        <taxon>Ascomycota</taxon>
        <taxon>Pezizomycotina</taxon>
        <taxon>Dothideomycetes</taxon>
        <taxon>Pleosporomycetidae</taxon>
        <taxon>Pleosporales</taxon>
        <taxon>Pleosporales incertae sedis</taxon>
        <taxon>Lojkania</taxon>
    </lineage>
</organism>
<feature type="region of interest" description="Disordered" evidence="6">
    <location>
        <begin position="59"/>
        <end position="82"/>
    </location>
</feature>
<comment type="subcellular location">
    <subcellularLocation>
        <location evidence="1">Nucleus</location>
    </subcellularLocation>
</comment>
<name>A0A9P4KFZ3_9PLEO</name>
<sequence length="586" mass="65423">MSFTTMGKAAPPQAFISSYAPRLRSYGNSLLSPIVPPSNTLPVPRTTKRGTTAINYAEDGFDDDDFDDSEGPRRATGLRSVRRDDSTLDKSAQIAALGKEIYSPVEVQGIWRDWMGRPKRAHTEKQVQIQSVLPVTLIPIRIDIDVQPFRPDPPLPLPTNARDFGIDETLPAYKQPEMTPAYRLKDTFLWNLHEALTTPDQFAKVFVDELDFPPDRKPALIQTIASQIRQQLEEYAGVALHPLFHSTAAPGPEANAVKAPQPLTSRDGTSTPAPTTNGVSTPVQNGTTNGTNAQTQAAIPNGITATAAALPSEDLHNPDDTYRCIITLNINLMNRLYSDKFEWSLLHPPGFAEMFAKVTCADLGLAGEWVPAMTHAIYEAVLRLKKEACENGGLVGDGEFDNDSVNPSGAGWRYDHEHLCDEWEPKIEILSKEEIEKREGDRERQIRRLRRETARFSSTSNMVGTPQNDFFANPESQEGMGRGERSKKKRRFRSLSPVGRETPDIGSGYGGVGGGLQESERQVWRCSHCKVWGTAVWAVRDGPRGPRTLCNNCGYIYERDKRLPPWSENLFYLERPTYEVTRYQPR</sequence>